<name>A0A917ABX2_9RHOB</name>
<dbReference type="AlphaFoldDB" id="A0A917ABX2"/>
<dbReference type="NCBIfam" id="TIGR02595">
    <property type="entry name" value="PEP_CTERM"/>
    <property type="match status" value="1"/>
</dbReference>
<reference evidence="4" key="1">
    <citation type="journal article" date="2019" name="Int. J. Syst. Evol. Microbiol.">
        <title>The Global Catalogue of Microorganisms (GCM) 10K type strain sequencing project: providing services to taxonomists for standard genome sequencing and annotation.</title>
        <authorList>
            <consortium name="The Broad Institute Genomics Platform"/>
            <consortium name="The Broad Institute Genome Sequencing Center for Infectious Disease"/>
            <person name="Wu L."/>
            <person name="Ma J."/>
        </authorList>
    </citation>
    <scope>NUCLEOTIDE SEQUENCE [LARGE SCALE GENOMIC DNA]</scope>
    <source>
        <strain evidence="4">CGMCC 1.12664</strain>
    </source>
</reference>
<feature type="chain" id="PRO_5037631868" description="VPLPA-CTERM protein sorting domain-containing protein" evidence="2">
    <location>
        <begin position="22"/>
        <end position="223"/>
    </location>
</feature>
<evidence type="ECO:0000256" key="1">
    <source>
        <dbReference type="SAM" id="Phobius"/>
    </source>
</evidence>
<keyword evidence="1" id="KW-1133">Transmembrane helix</keyword>
<dbReference type="RefSeq" id="WP_188478680.1">
    <property type="nucleotide sequence ID" value="NZ_BMFJ01000002.1"/>
</dbReference>
<dbReference type="InterPro" id="IPR013424">
    <property type="entry name" value="Ice-binding_C"/>
</dbReference>
<keyword evidence="4" id="KW-1185">Reference proteome</keyword>
<evidence type="ECO:0000313" key="3">
    <source>
        <dbReference type="EMBL" id="GGE40671.1"/>
    </source>
</evidence>
<dbReference type="InterPro" id="IPR022472">
    <property type="entry name" value="VPLPA-CTERM"/>
</dbReference>
<organism evidence="3 4">
    <name type="scientific">Primorskyibacter flagellatus</name>
    <dbReference type="NCBI Taxonomy" id="1387277"/>
    <lineage>
        <taxon>Bacteria</taxon>
        <taxon>Pseudomonadati</taxon>
        <taxon>Pseudomonadota</taxon>
        <taxon>Alphaproteobacteria</taxon>
        <taxon>Rhodobacterales</taxon>
        <taxon>Roseobacteraceae</taxon>
        <taxon>Primorskyibacter</taxon>
    </lineage>
</organism>
<protein>
    <recommendedName>
        <fullName evidence="5">VPLPA-CTERM protein sorting domain-containing protein</fullName>
    </recommendedName>
</protein>
<gene>
    <name evidence="3" type="ORF">GCM10011360_30320</name>
</gene>
<feature type="signal peptide" evidence="2">
    <location>
        <begin position="1"/>
        <end position="21"/>
    </location>
</feature>
<evidence type="ECO:0000256" key="2">
    <source>
        <dbReference type="SAM" id="SignalP"/>
    </source>
</evidence>
<keyword evidence="1" id="KW-0472">Membrane</keyword>
<dbReference type="NCBIfam" id="TIGR03370">
    <property type="entry name" value="VPLPA-CTERM"/>
    <property type="match status" value="1"/>
</dbReference>
<feature type="transmembrane region" description="Helical" evidence="1">
    <location>
        <begin position="197"/>
        <end position="217"/>
    </location>
</feature>
<dbReference type="EMBL" id="BMFJ01000002">
    <property type="protein sequence ID" value="GGE40671.1"/>
    <property type="molecule type" value="Genomic_DNA"/>
</dbReference>
<sequence length="223" mass="23641">MTLKTYAAAAALTIAATQAHATLVNLGDCNGTVGTTCVITSTPPNPVSTNPNNLSLVAWDELQNFVLTEDLRVDRVFDETASFVTTAPGGDFYIKAGTIVSSHYLQWDNDSGLGVDRIQTTISLDSQVFAFITADQNLFNSDYLGLPGLDYADFGNRGLESGDTTVFNGTDVDIDWAATSPGDWTRLITAYSPGGEVPVPAALPLLIGGMGVLGFAGRRRRKA</sequence>
<dbReference type="Proteomes" id="UP000612855">
    <property type="component" value="Unassembled WGS sequence"/>
</dbReference>
<accession>A0A917ABX2</accession>
<evidence type="ECO:0000313" key="4">
    <source>
        <dbReference type="Proteomes" id="UP000612855"/>
    </source>
</evidence>
<proteinExistence type="predicted"/>
<keyword evidence="2" id="KW-0732">Signal</keyword>
<keyword evidence="1" id="KW-0812">Transmembrane</keyword>
<comment type="caution">
    <text evidence="3">The sequence shown here is derived from an EMBL/GenBank/DDBJ whole genome shotgun (WGS) entry which is preliminary data.</text>
</comment>
<evidence type="ECO:0008006" key="5">
    <source>
        <dbReference type="Google" id="ProtNLM"/>
    </source>
</evidence>